<feature type="DNA-binding region" description="H-T-H motif" evidence="5">
    <location>
        <begin position="40"/>
        <end position="59"/>
    </location>
</feature>
<dbReference type="SUPFAM" id="SSF46689">
    <property type="entry name" value="Homeodomain-like"/>
    <property type="match status" value="1"/>
</dbReference>
<evidence type="ECO:0000256" key="1">
    <source>
        <dbReference type="ARBA" id="ARBA00022491"/>
    </source>
</evidence>
<evidence type="ECO:0000313" key="9">
    <source>
        <dbReference type="Proteomes" id="UP000215483"/>
    </source>
</evidence>
<dbReference type="InterPro" id="IPR003012">
    <property type="entry name" value="Tet_transcr_reg_TetR"/>
</dbReference>
<dbReference type="Pfam" id="PF00440">
    <property type="entry name" value="TetR_N"/>
    <property type="match status" value="1"/>
</dbReference>
<dbReference type="Gene3D" id="1.10.357.10">
    <property type="entry name" value="Tetracycline Repressor, domain 2"/>
    <property type="match status" value="1"/>
</dbReference>
<dbReference type="AlphaFoldDB" id="A0A233SAQ3"/>
<dbReference type="PRINTS" id="PR00400">
    <property type="entry name" value="TETREPRESSOR"/>
</dbReference>
<dbReference type="PROSITE" id="PS50977">
    <property type="entry name" value="HTH_TETR_2"/>
    <property type="match status" value="1"/>
</dbReference>
<evidence type="ECO:0000256" key="3">
    <source>
        <dbReference type="ARBA" id="ARBA00023125"/>
    </source>
</evidence>
<dbReference type="OrthoDB" id="329481at2"/>
<dbReference type="GO" id="GO:0045892">
    <property type="term" value="P:negative regulation of DNA-templated transcription"/>
    <property type="evidence" value="ECO:0007669"/>
    <property type="project" value="InterPro"/>
</dbReference>
<dbReference type="GO" id="GO:0046677">
    <property type="term" value="P:response to antibiotic"/>
    <property type="evidence" value="ECO:0007669"/>
    <property type="project" value="InterPro"/>
</dbReference>
<dbReference type="Pfam" id="PF02909">
    <property type="entry name" value="TetR_C_1"/>
    <property type="match status" value="1"/>
</dbReference>
<keyword evidence="4" id="KW-0804">Transcription</keyword>
<evidence type="ECO:0000256" key="6">
    <source>
        <dbReference type="SAM" id="MobiDB-lite"/>
    </source>
</evidence>
<dbReference type="PANTHER" id="PTHR30055:SF151">
    <property type="entry name" value="TRANSCRIPTIONAL REGULATORY PROTEIN"/>
    <property type="match status" value="1"/>
</dbReference>
<dbReference type="EMBL" id="MCGQ01000022">
    <property type="protein sequence ID" value="OXY92756.1"/>
    <property type="molecule type" value="Genomic_DNA"/>
</dbReference>
<keyword evidence="9" id="KW-1185">Reference proteome</keyword>
<dbReference type="InterPro" id="IPR036271">
    <property type="entry name" value="Tet_transcr_reg_TetR-rel_C_sf"/>
</dbReference>
<dbReference type="Proteomes" id="UP000215483">
    <property type="component" value="Unassembled WGS sequence"/>
</dbReference>
<dbReference type="GO" id="GO:0000976">
    <property type="term" value="F:transcription cis-regulatory region binding"/>
    <property type="evidence" value="ECO:0007669"/>
    <property type="project" value="TreeGrafter"/>
</dbReference>
<keyword evidence="2" id="KW-0805">Transcription regulation</keyword>
<gene>
    <name evidence="8" type="ORF">BEK98_25025</name>
</gene>
<proteinExistence type="predicted"/>
<reference evidence="8 9" key="1">
    <citation type="submission" date="2016-07" db="EMBL/GenBank/DDBJ databases">
        <title>Draft genome of Streptomyces diastatochromogenes.</title>
        <authorList>
            <person name="Podduturi R."/>
            <person name="Lukassen M.B."/>
            <person name="Clausen N."/>
            <person name="Nielsen J.L."/>
            <person name="Jorgensen N.O."/>
        </authorList>
    </citation>
    <scope>NUCLEOTIDE SEQUENCE [LARGE SCALE GENOMIC DNA]</scope>
    <source>
        <strain evidence="8 9">DSM 40608</strain>
    </source>
</reference>
<dbReference type="InterPro" id="IPR004111">
    <property type="entry name" value="Repressor_TetR_C"/>
</dbReference>
<dbReference type="PANTHER" id="PTHR30055">
    <property type="entry name" value="HTH-TYPE TRANSCRIPTIONAL REGULATOR RUTR"/>
    <property type="match status" value="1"/>
</dbReference>
<keyword evidence="3 5" id="KW-0238">DNA-binding</keyword>
<evidence type="ECO:0000259" key="7">
    <source>
        <dbReference type="PROSITE" id="PS50977"/>
    </source>
</evidence>
<feature type="domain" description="HTH tetR-type" evidence="7">
    <location>
        <begin position="17"/>
        <end position="77"/>
    </location>
</feature>
<sequence>MERAKRTPRGTRKRDVPLTEAGICTSALRLIDADGVEALTMRKLAAVLDANPMSLYHHVPNKEALMRGVARMVGTRFRTVTLEDAPWQERMRLLATDFRTLAHRHPNLMAYSFSQPDFIQPEDPFWVELTAVLDAAGVPQSEIPQLAALVCAVVSGVMIAELNGALHRWSNLQPTTPASVKDGQTNEDSGEDRMFRLVLDTIISGMEGRLAVDHAGGPDGQPSQNSRRPSARIPRQLRPPAARCEGESQENPFSDMAAGVDPKEQ</sequence>
<organism evidence="8 9">
    <name type="scientific">Streptomyces diastatochromogenes</name>
    <dbReference type="NCBI Taxonomy" id="42236"/>
    <lineage>
        <taxon>Bacteria</taxon>
        <taxon>Bacillati</taxon>
        <taxon>Actinomycetota</taxon>
        <taxon>Actinomycetes</taxon>
        <taxon>Kitasatosporales</taxon>
        <taxon>Streptomycetaceae</taxon>
        <taxon>Streptomyces</taxon>
    </lineage>
</organism>
<feature type="region of interest" description="Disordered" evidence="6">
    <location>
        <begin position="172"/>
        <end position="193"/>
    </location>
</feature>
<dbReference type="GO" id="GO:0003700">
    <property type="term" value="F:DNA-binding transcription factor activity"/>
    <property type="evidence" value="ECO:0007669"/>
    <property type="project" value="TreeGrafter"/>
</dbReference>
<feature type="region of interest" description="Disordered" evidence="6">
    <location>
        <begin position="211"/>
        <end position="265"/>
    </location>
</feature>
<keyword evidence="1" id="KW-0678">Repressor</keyword>
<feature type="compositionally biased region" description="Polar residues" evidence="6">
    <location>
        <begin position="172"/>
        <end position="187"/>
    </location>
</feature>
<dbReference type="InterPro" id="IPR050109">
    <property type="entry name" value="HTH-type_TetR-like_transc_reg"/>
</dbReference>
<evidence type="ECO:0000256" key="5">
    <source>
        <dbReference type="PROSITE-ProRule" id="PRU00335"/>
    </source>
</evidence>
<evidence type="ECO:0000256" key="4">
    <source>
        <dbReference type="ARBA" id="ARBA00023163"/>
    </source>
</evidence>
<protein>
    <submittedName>
        <fullName evidence="8">TetR family transcriptional regulator</fullName>
    </submittedName>
</protein>
<dbReference type="SUPFAM" id="SSF48498">
    <property type="entry name" value="Tetracyclin repressor-like, C-terminal domain"/>
    <property type="match status" value="1"/>
</dbReference>
<dbReference type="InterPro" id="IPR001647">
    <property type="entry name" value="HTH_TetR"/>
</dbReference>
<comment type="caution">
    <text evidence="8">The sequence shown here is derived from an EMBL/GenBank/DDBJ whole genome shotgun (WGS) entry which is preliminary data.</text>
</comment>
<evidence type="ECO:0000256" key="2">
    <source>
        <dbReference type="ARBA" id="ARBA00023015"/>
    </source>
</evidence>
<dbReference type="InterPro" id="IPR009057">
    <property type="entry name" value="Homeodomain-like_sf"/>
</dbReference>
<evidence type="ECO:0000313" key="8">
    <source>
        <dbReference type="EMBL" id="OXY92756.1"/>
    </source>
</evidence>
<name>A0A233SAQ3_STRDA</name>
<accession>A0A233SAQ3</accession>